<dbReference type="InterPro" id="IPR017871">
    <property type="entry name" value="ABC_transporter-like_CS"/>
</dbReference>
<dbReference type="CDD" id="cd18547">
    <property type="entry name" value="ABC_6TM_Tm288_like"/>
    <property type="match status" value="1"/>
</dbReference>
<keyword evidence="1" id="KW-0067">ATP-binding</keyword>
<evidence type="ECO:0000313" key="2">
    <source>
        <dbReference type="Proteomes" id="UP001589575"/>
    </source>
</evidence>
<dbReference type="InterPro" id="IPR039421">
    <property type="entry name" value="Type_1_exporter"/>
</dbReference>
<dbReference type="InterPro" id="IPR011527">
    <property type="entry name" value="ABC1_TM_dom"/>
</dbReference>
<dbReference type="PROSITE" id="PS50929">
    <property type="entry name" value="ABC_TM1F"/>
    <property type="match status" value="1"/>
</dbReference>
<dbReference type="Pfam" id="PF00664">
    <property type="entry name" value="ABC_membrane"/>
    <property type="match status" value="1"/>
</dbReference>
<protein>
    <submittedName>
        <fullName evidence="1">ABC transporter ATP-binding protein</fullName>
    </submittedName>
</protein>
<dbReference type="PANTHER" id="PTHR43394:SF1">
    <property type="entry name" value="ATP-BINDING CASSETTE SUB-FAMILY B MEMBER 10, MITOCHONDRIAL"/>
    <property type="match status" value="1"/>
</dbReference>
<dbReference type="Proteomes" id="UP001589575">
    <property type="component" value="Unassembled WGS sequence"/>
</dbReference>
<dbReference type="InterPro" id="IPR003439">
    <property type="entry name" value="ABC_transporter-like_ATP-bd"/>
</dbReference>
<reference evidence="1 2" key="1">
    <citation type="submission" date="2024-09" db="EMBL/GenBank/DDBJ databases">
        <authorList>
            <person name="Sun Q."/>
            <person name="Mori K."/>
        </authorList>
    </citation>
    <scope>NUCLEOTIDE SEQUENCE [LARGE SCALE GENOMIC DNA]</scope>
    <source>
        <strain evidence="1 2">CCM 7609</strain>
    </source>
</reference>
<dbReference type="PANTHER" id="PTHR43394">
    <property type="entry name" value="ATP-DEPENDENT PERMEASE MDL1, MITOCHONDRIAL"/>
    <property type="match status" value="1"/>
</dbReference>
<dbReference type="SUPFAM" id="SSF52540">
    <property type="entry name" value="P-loop containing nucleoside triphosphate hydrolases"/>
    <property type="match status" value="1"/>
</dbReference>
<comment type="caution">
    <text evidence="1">The sequence shown here is derived from an EMBL/GenBank/DDBJ whole genome shotgun (WGS) entry which is preliminary data.</text>
</comment>
<sequence>MSTGESNNSTRSSQRTGRPEDLFPEVQRPAYRSTAFRPTASGAAKDDGAAAGVVSEQEIAELQDSVGTGEWGEGSAPRKAKTFWPSLGRLFSTLKDHKFGVVMVFIFGAISTILTVWAPAILGQAMDVIFDGWLGDGIDFTTLSRMLAIVLGMYVVASLFDWLQGFVLNEIVMRVVYRIRQQIEAKVNRLPLSYFDTRQRGDLLSRTTNDVDNVQTAMQQAFASLFYAVMTIVGITIMMFVLSWQLALIALIALPIAGVVVGIIGSKSQKLFTAQWKNTGRLNGHIEESFTGHELVTVFGRQESMRERFDERNEDLYEASFRAQFYSGMIMPIMQWVTYLGYVGIAVVGGLRVATGQMSLGQVTAFIQYSREFNAPLGEMAGMANMLISGVASAERIFELLDADEQEEDLSDQADYGTLDPDGKQPGQLAQPVHGRVEFDHVQFSYTPEKPLITDLSLDAHPGETVAIVGPTGAGKTTLVNLIMRFYEIDGGQIRLDGVDIATLDRGVLRGQIGMVLQDAVLFGGTIRENIRYGRLDATDEEVVAAAKATFVDRFVHTLPDGYDTVIEAEGANISAGERQLITIARAFLADPALLILDEATSSVDTRTEVLVQEAMAALRSDRTSFVIAHRLSTIRDADVILVMEHGDIVEQGSHEQLLAAEGAYYRLYMSQFTQGVDLDAEEAAVSVGTGAIPVVGESTVEENLATGAVPVVEPAQHRPESTGGVTGPPAGR</sequence>
<dbReference type="SMART" id="SM00382">
    <property type="entry name" value="AAA"/>
    <property type="match status" value="1"/>
</dbReference>
<dbReference type="Gene3D" id="1.20.1560.10">
    <property type="entry name" value="ABC transporter type 1, transmembrane domain"/>
    <property type="match status" value="1"/>
</dbReference>
<dbReference type="EMBL" id="JBHMFI010000001">
    <property type="protein sequence ID" value="MFB9072554.1"/>
    <property type="molecule type" value="Genomic_DNA"/>
</dbReference>
<dbReference type="InterPro" id="IPR003593">
    <property type="entry name" value="AAA+_ATPase"/>
</dbReference>
<dbReference type="Pfam" id="PF00005">
    <property type="entry name" value="ABC_tran"/>
    <property type="match status" value="1"/>
</dbReference>
<keyword evidence="1" id="KW-0547">Nucleotide-binding</keyword>
<dbReference type="CDD" id="cd03254">
    <property type="entry name" value="ABCC_Glucan_exporter_like"/>
    <property type="match status" value="1"/>
</dbReference>
<dbReference type="InterPro" id="IPR027417">
    <property type="entry name" value="P-loop_NTPase"/>
</dbReference>
<dbReference type="GO" id="GO:0005524">
    <property type="term" value="F:ATP binding"/>
    <property type="evidence" value="ECO:0007669"/>
    <property type="project" value="UniProtKB-KW"/>
</dbReference>
<dbReference type="SUPFAM" id="SSF90123">
    <property type="entry name" value="ABC transporter transmembrane region"/>
    <property type="match status" value="1"/>
</dbReference>
<accession>A0ABV5G0V5</accession>
<name>A0ABV5G0V5_9MICC</name>
<evidence type="ECO:0000313" key="1">
    <source>
        <dbReference type="EMBL" id="MFB9072554.1"/>
    </source>
</evidence>
<dbReference type="InterPro" id="IPR036640">
    <property type="entry name" value="ABC1_TM_sf"/>
</dbReference>
<proteinExistence type="predicted"/>
<gene>
    <name evidence="1" type="ORF">ACFFX0_15655</name>
</gene>
<dbReference type="PROSITE" id="PS50893">
    <property type="entry name" value="ABC_TRANSPORTER_2"/>
    <property type="match status" value="1"/>
</dbReference>
<dbReference type="Gene3D" id="3.40.50.300">
    <property type="entry name" value="P-loop containing nucleotide triphosphate hydrolases"/>
    <property type="match status" value="1"/>
</dbReference>
<dbReference type="PROSITE" id="PS00211">
    <property type="entry name" value="ABC_TRANSPORTER_1"/>
    <property type="match status" value="1"/>
</dbReference>
<organism evidence="1 2">
    <name type="scientific">Citricoccus parietis</name>
    <dbReference type="NCBI Taxonomy" id="592307"/>
    <lineage>
        <taxon>Bacteria</taxon>
        <taxon>Bacillati</taxon>
        <taxon>Actinomycetota</taxon>
        <taxon>Actinomycetes</taxon>
        <taxon>Micrococcales</taxon>
        <taxon>Micrococcaceae</taxon>
        <taxon>Citricoccus</taxon>
    </lineage>
</organism>
<keyword evidence="2" id="KW-1185">Reference proteome</keyword>